<evidence type="ECO:0000313" key="2">
    <source>
        <dbReference type="EMBL" id="SIQ26990.1"/>
    </source>
</evidence>
<evidence type="ECO:0000256" key="1">
    <source>
        <dbReference type="SAM" id="SignalP"/>
    </source>
</evidence>
<dbReference type="EMBL" id="FTLW01000002">
    <property type="protein sequence ID" value="SIQ26990.1"/>
    <property type="molecule type" value="Genomic_DNA"/>
</dbReference>
<keyword evidence="3" id="KW-1185">Reference proteome</keyword>
<evidence type="ECO:0000313" key="3">
    <source>
        <dbReference type="Proteomes" id="UP000241788"/>
    </source>
</evidence>
<sequence length="160" mass="16164">MRVLLPLVMMSMLLPAWQAKAGDARIGVHPKHGEMVLLRNVDARPAYRPAPPGIALIVDPTPTREVQAVHQAGEMTDADFAAMVGGTTTRTTEVTQSIGSILGASADGNTNTRIDSSGVAGISGLNSPLGAVGGVTGTVGASIRGALSQFPIGGKQGGGP</sequence>
<feature type="chain" id="PRO_5009937919" evidence="1">
    <location>
        <begin position="22"/>
        <end position="160"/>
    </location>
</feature>
<dbReference type="AlphaFoldDB" id="A0A1N6RDN2"/>
<proteinExistence type="predicted"/>
<gene>
    <name evidence="2" type="ORF">SAMN05421546_0973</name>
</gene>
<keyword evidence="1" id="KW-0732">Signal</keyword>
<name>A0A1N6RDN2_9GAMM</name>
<organism evidence="2 3">
    <name type="scientific">Solilutibacter tolerans</name>
    <dbReference type="NCBI Taxonomy" id="1604334"/>
    <lineage>
        <taxon>Bacteria</taxon>
        <taxon>Pseudomonadati</taxon>
        <taxon>Pseudomonadota</taxon>
        <taxon>Gammaproteobacteria</taxon>
        <taxon>Lysobacterales</taxon>
        <taxon>Lysobacteraceae</taxon>
        <taxon>Solilutibacter</taxon>
    </lineage>
</organism>
<protein>
    <submittedName>
        <fullName evidence="2">Uncharacterized protein</fullName>
    </submittedName>
</protein>
<dbReference type="STRING" id="1604334.SAMN05421546_0973"/>
<feature type="signal peptide" evidence="1">
    <location>
        <begin position="1"/>
        <end position="21"/>
    </location>
</feature>
<accession>A0A1N6RDN2</accession>
<reference evidence="3" key="1">
    <citation type="submission" date="2017-01" db="EMBL/GenBank/DDBJ databases">
        <authorList>
            <person name="Varghese N."/>
            <person name="Submissions S."/>
        </authorList>
    </citation>
    <scope>NUCLEOTIDE SEQUENCE [LARGE SCALE GENOMIC DNA]</scope>
    <source>
        <strain evidence="3">UM1</strain>
    </source>
</reference>
<dbReference type="Proteomes" id="UP000241788">
    <property type="component" value="Unassembled WGS sequence"/>
</dbReference>
<dbReference type="OrthoDB" id="5975809at2"/>